<dbReference type="InterPro" id="IPR025736">
    <property type="entry name" value="PucR_C-HTH_dom"/>
</dbReference>
<keyword evidence="6" id="KW-1185">Reference proteome</keyword>
<dbReference type="InterPro" id="IPR041522">
    <property type="entry name" value="CdaR_GGDEF"/>
</dbReference>
<gene>
    <name evidence="5" type="ORF">ACIB24_16830</name>
</gene>
<reference evidence="5 6" key="1">
    <citation type="submission" date="2024-10" db="EMBL/GenBank/DDBJ databases">
        <title>The Natural Products Discovery Center: Release of the First 8490 Sequenced Strains for Exploring Actinobacteria Biosynthetic Diversity.</title>
        <authorList>
            <person name="Kalkreuter E."/>
            <person name="Kautsar S.A."/>
            <person name="Yang D."/>
            <person name="Bader C.D."/>
            <person name="Teijaro C.N."/>
            <person name="Fluegel L."/>
            <person name="Davis C.M."/>
            <person name="Simpson J.R."/>
            <person name="Lauterbach L."/>
            <person name="Steele A.D."/>
            <person name="Gui C."/>
            <person name="Meng S."/>
            <person name="Li G."/>
            <person name="Viehrig K."/>
            <person name="Ye F."/>
            <person name="Su P."/>
            <person name="Kiefer A.F."/>
            <person name="Nichols A."/>
            <person name="Cepeda A.J."/>
            <person name="Yan W."/>
            <person name="Fan B."/>
            <person name="Jiang Y."/>
            <person name="Adhikari A."/>
            <person name="Zheng C.-J."/>
            <person name="Schuster L."/>
            <person name="Cowan T.M."/>
            <person name="Smanski M.J."/>
            <person name="Chevrette M.G."/>
            <person name="De Carvalho L.P.S."/>
            <person name="Shen B."/>
        </authorList>
    </citation>
    <scope>NUCLEOTIDE SEQUENCE [LARGE SCALE GENOMIC DNA]</scope>
    <source>
        <strain evidence="5 6">NPDC049639</strain>
    </source>
</reference>
<evidence type="ECO:0000313" key="6">
    <source>
        <dbReference type="Proteomes" id="UP001612915"/>
    </source>
</evidence>
<dbReference type="InterPro" id="IPR051448">
    <property type="entry name" value="CdaR-like_regulators"/>
</dbReference>
<dbReference type="Pfam" id="PF07905">
    <property type="entry name" value="PucR"/>
    <property type="match status" value="1"/>
</dbReference>
<dbReference type="InterPro" id="IPR012914">
    <property type="entry name" value="PucR_dom"/>
</dbReference>
<feature type="domain" description="Purine catabolism PurC-like" evidence="2">
    <location>
        <begin position="7"/>
        <end position="129"/>
    </location>
</feature>
<organism evidence="5 6">
    <name type="scientific">Spongisporangium articulatum</name>
    <dbReference type="NCBI Taxonomy" id="3362603"/>
    <lineage>
        <taxon>Bacteria</taxon>
        <taxon>Bacillati</taxon>
        <taxon>Actinomycetota</taxon>
        <taxon>Actinomycetes</taxon>
        <taxon>Kineosporiales</taxon>
        <taxon>Kineosporiaceae</taxon>
        <taxon>Spongisporangium</taxon>
    </lineage>
</organism>
<dbReference type="Proteomes" id="UP001612915">
    <property type="component" value="Unassembled WGS sequence"/>
</dbReference>
<feature type="domain" description="CdaR GGDEF-like" evidence="4">
    <location>
        <begin position="268"/>
        <end position="397"/>
    </location>
</feature>
<evidence type="ECO:0000259" key="3">
    <source>
        <dbReference type="Pfam" id="PF13556"/>
    </source>
</evidence>
<feature type="domain" description="PucR C-terminal helix-turn-helix" evidence="3">
    <location>
        <begin position="455"/>
        <end position="511"/>
    </location>
</feature>
<dbReference type="InterPro" id="IPR042070">
    <property type="entry name" value="PucR_C-HTH_sf"/>
</dbReference>
<comment type="similarity">
    <text evidence="1">Belongs to the CdaR family.</text>
</comment>
<dbReference type="Gene3D" id="1.10.10.2840">
    <property type="entry name" value="PucR C-terminal helix-turn-helix domain"/>
    <property type="match status" value="1"/>
</dbReference>
<dbReference type="EMBL" id="JBITLV010000005">
    <property type="protein sequence ID" value="MFI7588736.1"/>
    <property type="molecule type" value="Genomic_DNA"/>
</dbReference>
<evidence type="ECO:0000259" key="4">
    <source>
        <dbReference type="Pfam" id="PF17853"/>
    </source>
</evidence>
<evidence type="ECO:0000256" key="1">
    <source>
        <dbReference type="ARBA" id="ARBA00006754"/>
    </source>
</evidence>
<comment type="caution">
    <text evidence="5">The sequence shown here is derived from an EMBL/GenBank/DDBJ whole genome shotgun (WGS) entry which is preliminary data.</text>
</comment>
<sequence>MAFTLRDLLAFEELRAAGPEVLTGGAGLDRPVRWVHSSEIYEIWPLLSGGELLLTTGLGLAGPDAGARRHYVRRLAEVGVAGLALELGRTFSEPPVELVEEARTHGLPLIGLTRVVPFIRISQAANTAIVDAESARMRLGERTSRALNASLTAGAGLSGVLSTAGDLVGCPLVVLSAAGALVAVNGVRDHRAAWTVVDAARLITPIVVHGQVWGRVLAGAGSPLPEADLTDVLERVAVALGLAVLMTGSPPSQQDRQAGALLADLLEGKPGDADFRLRAGMLGFHPRVGQSVLAAAVDGPETGPAQAVLERAGRELDGPRLVGRVGGGVHGLLVVPAPEDGDPRHDAVGRAAAVLESVRSRFGVPELTVALGHAVPAEAGARPVSSSLRAARAALRLAVGERAGRPGGAPAVVTARELALELQLTGSTDTDALRAMARSTLAALIDWDAAHRSELVHTLEVLLQNGNSPTKTAAALHLGRQSLYQRIERIEALLGHDVDEPRLHAALLMAAIAHRLTR</sequence>
<dbReference type="Pfam" id="PF13556">
    <property type="entry name" value="HTH_30"/>
    <property type="match status" value="1"/>
</dbReference>
<dbReference type="PANTHER" id="PTHR33744">
    <property type="entry name" value="CARBOHYDRATE DIACID REGULATOR"/>
    <property type="match status" value="1"/>
</dbReference>
<proteinExistence type="inferred from homology"/>
<name>A0ABW8AQW4_9ACTN</name>
<protein>
    <submittedName>
        <fullName evidence="5">PucR family transcriptional regulator</fullName>
    </submittedName>
</protein>
<accession>A0ABW8AQW4</accession>
<dbReference type="PANTHER" id="PTHR33744:SF1">
    <property type="entry name" value="DNA-BINDING TRANSCRIPTIONAL ACTIVATOR ADER"/>
    <property type="match status" value="1"/>
</dbReference>
<dbReference type="RefSeq" id="WP_398282722.1">
    <property type="nucleotide sequence ID" value="NZ_JBITLV010000005.1"/>
</dbReference>
<evidence type="ECO:0000313" key="5">
    <source>
        <dbReference type="EMBL" id="MFI7588736.1"/>
    </source>
</evidence>
<dbReference type="Pfam" id="PF17853">
    <property type="entry name" value="GGDEF_2"/>
    <property type="match status" value="1"/>
</dbReference>
<evidence type="ECO:0000259" key="2">
    <source>
        <dbReference type="Pfam" id="PF07905"/>
    </source>
</evidence>